<evidence type="ECO:0000313" key="15">
    <source>
        <dbReference type="Proteomes" id="UP000695022"/>
    </source>
</evidence>
<dbReference type="Pfam" id="PF13733">
    <property type="entry name" value="Glyco_transf_7N"/>
    <property type="match status" value="1"/>
</dbReference>
<reference evidence="16" key="1">
    <citation type="submission" date="2025-08" db="UniProtKB">
        <authorList>
            <consortium name="RefSeq"/>
        </authorList>
    </citation>
    <scope>IDENTIFICATION</scope>
</reference>
<feature type="transmembrane region" description="Helical" evidence="11">
    <location>
        <begin position="12"/>
        <end position="29"/>
    </location>
</feature>
<keyword evidence="9 11" id="KW-0472">Membrane</keyword>
<dbReference type="PANTHER" id="PTHR19300:SF57">
    <property type="entry name" value="BETA-1,4-N-ACETYLGALACTOSAMINYLTRANSFERASE"/>
    <property type="match status" value="1"/>
</dbReference>
<dbReference type="Gene3D" id="3.90.550.10">
    <property type="entry name" value="Spore Coat Polysaccharide Biosynthesis Protein SpsA, Chain A"/>
    <property type="match status" value="1"/>
</dbReference>
<evidence type="ECO:0000256" key="9">
    <source>
        <dbReference type="ARBA" id="ARBA00023136"/>
    </source>
</evidence>
<keyword evidence="10 11" id="KW-0325">Glycoprotein</keyword>
<evidence type="ECO:0000256" key="6">
    <source>
        <dbReference type="ARBA" id="ARBA00022692"/>
    </source>
</evidence>
<comment type="pathway">
    <text evidence="2 11">Protein modification; protein glycosylation.</text>
</comment>
<sequence>MILYNMSTRMRYVVCLGVVIVGIFFLRTYDSYGLLPNHAAVPNRFVTVTEADMWKDLYREEQPEGDKPLCPTMPHSMGGKSHTVEVSLDSTRWEQIEAKLANVQQGGRWKPEDCLSQHRVAIIIPYRDRDENLRVLLNHLHPFLQKQQLDYAIYVIEQTSGRPFNRAKLFNVGYSEVIRDASRSCLVFHDVDLLPLDGRNLYACSRQPRHMSSSLNSFRFNLPYIELFGGAIAISVEQFKTVNGFANRFFGWGGEDDDTYERLIAYNMSITRWPMHIARYKMLNHVRQTPSVKRNEVLAHTNPRDGLSTLEYKVQKTVMSKLYTHVIVDV</sequence>
<evidence type="ECO:0000256" key="12">
    <source>
        <dbReference type="SAM" id="MobiDB-lite"/>
    </source>
</evidence>
<keyword evidence="8 11" id="KW-1133">Transmembrane helix</keyword>
<evidence type="ECO:0000256" key="4">
    <source>
        <dbReference type="ARBA" id="ARBA00022676"/>
    </source>
</evidence>
<comment type="similarity">
    <text evidence="3 11">Belongs to the glycosyltransferase 7 family.</text>
</comment>
<evidence type="ECO:0000259" key="14">
    <source>
        <dbReference type="Pfam" id="PF13733"/>
    </source>
</evidence>
<evidence type="ECO:0000256" key="2">
    <source>
        <dbReference type="ARBA" id="ARBA00004922"/>
    </source>
</evidence>
<evidence type="ECO:0000313" key="16">
    <source>
        <dbReference type="RefSeq" id="XP_014667720.1"/>
    </source>
</evidence>
<dbReference type="CDD" id="cd00899">
    <property type="entry name" value="b4GalT"/>
    <property type="match status" value="1"/>
</dbReference>
<keyword evidence="11" id="KW-0464">Manganese</keyword>
<dbReference type="EC" id="2.4.1.-" evidence="11"/>
<dbReference type="InterPro" id="IPR027995">
    <property type="entry name" value="Galactosyl_T_N"/>
</dbReference>
<dbReference type="SUPFAM" id="SSF53448">
    <property type="entry name" value="Nucleotide-diphospho-sugar transferases"/>
    <property type="match status" value="1"/>
</dbReference>
<keyword evidence="7 11" id="KW-0735">Signal-anchor</keyword>
<organism evidence="15 16">
    <name type="scientific">Priapulus caudatus</name>
    <name type="common">Priapulid worm</name>
    <dbReference type="NCBI Taxonomy" id="37621"/>
    <lineage>
        <taxon>Eukaryota</taxon>
        <taxon>Metazoa</taxon>
        <taxon>Ecdysozoa</taxon>
        <taxon>Scalidophora</taxon>
        <taxon>Priapulida</taxon>
        <taxon>Priapulimorpha</taxon>
        <taxon>Priapulimorphida</taxon>
        <taxon>Priapulidae</taxon>
        <taxon>Priapulus</taxon>
    </lineage>
</organism>
<dbReference type="InterPro" id="IPR027791">
    <property type="entry name" value="Galactosyl_T_C"/>
</dbReference>
<dbReference type="PRINTS" id="PR02050">
    <property type="entry name" value="B14GALTRFASE"/>
</dbReference>
<evidence type="ECO:0000256" key="8">
    <source>
        <dbReference type="ARBA" id="ARBA00022989"/>
    </source>
</evidence>
<comment type="subcellular location">
    <subcellularLocation>
        <location evidence="1 11">Membrane</location>
        <topology evidence="1 11">Single-pass type II membrane protein</topology>
    </subcellularLocation>
</comment>
<evidence type="ECO:0000256" key="1">
    <source>
        <dbReference type="ARBA" id="ARBA00004606"/>
    </source>
</evidence>
<proteinExistence type="inferred from homology"/>
<feature type="region of interest" description="Disordered" evidence="12">
    <location>
        <begin position="62"/>
        <end position="81"/>
    </location>
</feature>
<dbReference type="InterPro" id="IPR003859">
    <property type="entry name" value="Galactosyl_T"/>
</dbReference>
<evidence type="ECO:0000256" key="11">
    <source>
        <dbReference type="RuleBase" id="RU368121"/>
    </source>
</evidence>
<evidence type="ECO:0000259" key="13">
    <source>
        <dbReference type="Pfam" id="PF02709"/>
    </source>
</evidence>
<keyword evidence="11" id="KW-0479">Metal-binding</keyword>
<feature type="domain" description="Galactosyltransferase C-terminal" evidence="13">
    <location>
        <begin position="209"/>
        <end position="285"/>
    </location>
</feature>
<keyword evidence="15" id="KW-1185">Reference proteome</keyword>
<keyword evidence="5 11" id="KW-0808">Transferase</keyword>
<evidence type="ECO:0000256" key="5">
    <source>
        <dbReference type="ARBA" id="ARBA00022679"/>
    </source>
</evidence>
<dbReference type="Pfam" id="PF02709">
    <property type="entry name" value="Glyco_transf_7C"/>
    <property type="match status" value="1"/>
</dbReference>
<evidence type="ECO:0000256" key="7">
    <source>
        <dbReference type="ARBA" id="ARBA00022968"/>
    </source>
</evidence>
<evidence type="ECO:0000256" key="10">
    <source>
        <dbReference type="ARBA" id="ARBA00023180"/>
    </source>
</evidence>
<dbReference type="PANTHER" id="PTHR19300">
    <property type="entry name" value="BETA-1,4-GALACTOSYLTRANSFERASE"/>
    <property type="match status" value="1"/>
</dbReference>
<keyword evidence="6 11" id="KW-0812">Transmembrane</keyword>
<protein>
    <recommendedName>
        <fullName evidence="11">Beta-1,4-N-acetylgalactosaminyltransferase</fullName>
        <ecNumber evidence="11">2.4.1.-</ecNumber>
    </recommendedName>
    <alternativeName>
        <fullName evidence="11">Beta-4-GalNAcT</fullName>
    </alternativeName>
</protein>
<dbReference type="GeneID" id="106809230"/>
<accession>A0ABM1E699</accession>
<dbReference type="RefSeq" id="XP_014667720.1">
    <property type="nucleotide sequence ID" value="XM_014812234.1"/>
</dbReference>
<comment type="function">
    <text evidence="11">Catalyzes the transfer of galactose onto proteins or lipids.</text>
</comment>
<name>A0ABM1E699_PRICU</name>
<dbReference type="Proteomes" id="UP000695022">
    <property type="component" value="Unplaced"/>
</dbReference>
<feature type="domain" description="Galactosyltransferase N-terminal" evidence="14">
    <location>
        <begin position="70"/>
        <end position="205"/>
    </location>
</feature>
<comment type="cofactor">
    <cofactor evidence="11">
        <name>Mn(2+)</name>
        <dbReference type="ChEBI" id="CHEBI:29035"/>
    </cofactor>
</comment>
<gene>
    <name evidence="16" type="primary">LOC106809230</name>
</gene>
<keyword evidence="4 11" id="KW-0328">Glycosyltransferase</keyword>
<evidence type="ECO:0000256" key="3">
    <source>
        <dbReference type="ARBA" id="ARBA00005735"/>
    </source>
</evidence>
<dbReference type="InterPro" id="IPR029044">
    <property type="entry name" value="Nucleotide-diphossugar_trans"/>
</dbReference>